<dbReference type="SUPFAM" id="SSF52343">
    <property type="entry name" value="Ferredoxin reductase-like, C-terminal NADP-linked domain"/>
    <property type="match status" value="1"/>
</dbReference>
<dbReference type="PROSITE" id="PS51085">
    <property type="entry name" value="2FE2S_FER_2"/>
    <property type="match status" value="1"/>
</dbReference>
<dbReference type="Proteomes" id="UP000266206">
    <property type="component" value="Unassembled WGS sequence"/>
</dbReference>
<dbReference type="PRINTS" id="PR00410">
    <property type="entry name" value="PHEHYDRXLASE"/>
</dbReference>
<name>A0A3A1YY71_9BURK</name>
<dbReference type="PRINTS" id="PR00371">
    <property type="entry name" value="FPNCR"/>
</dbReference>
<dbReference type="AlphaFoldDB" id="A0A3A1YY71"/>
<dbReference type="Gene3D" id="3.10.20.30">
    <property type="match status" value="1"/>
</dbReference>
<dbReference type="InterPro" id="IPR039261">
    <property type="entry name" value="FNR_nucleotide-bd"/>
</dbReference>
<dbReference type="PANTHER" id="PTHR47354:SF5">
    <property type="entry name" value="PROTEIN RFBI"/>
    <property type="match status" value="1"/>
</dbReference>
<comment type="caution">
    <text evidence="6">The sequence shown here is derived from an EMBL/GenBank/DDBJ whole genome shotgun (WGS) entry which is preliminary data.</text>
</comment>
<keyword evidence="2" id="KW-0408">Iron</keyword>
<dbReference type="Pfam" id="PF00970">
    <property type="entry name" value="FAD_binding_6"/>
    <property type="match status" value="1"/>
</dbReference>
<dbReference type="InterPro" id="IPR001041">
    <property type="entry name" value="2Fe-2S_ferredoxin-type"/>
</dbReference>
<keyword evidence="2" id="KW-0479">Metal-binding</keyword>
<evidence type="ECO:0000256" key="1">
    <source>
        <dbReference type="ARBA" id="ARBA00001974"/>
    </source>
</evidence>
<dbReference type="InterPro" id="IPR006058">
    <property type="entry name" value="2Fe2S_fd_BS"/>
</dbReference>
<dbReference type="Gene3D" id="3.40.50.80">
    <property type="entry name" value="Nucleotide-binding domain of ferredoxin-NADP reductase (FNR) module"/>
    <property type="match status" value="1"/>
</dbReference>
<sequence>MTKVIVDGTDIVFECESGQTILESAKRAGYALPYSCRNGVCGSCKGVVKEGSIAFDREPGALTDEERSNGWTLFCQARAETDLTIQVTSIDRMDPDAVKKVRAKLYKLDRVTDDVSILSLRFPAGVRVKFKAGQYLNIQLQDGGFRSYSMASPSHQTDSVQLHVRHVPGGAFSSYLEETACVGDYLSIELPLGSFYLREISKPLLFVVSGTGFAPVKSIIETLMKSGFPSVPVYLYWGGRRKVDIYLASLAQKWASRFPNFTFVPVLSEEKNGVDREGLVHNAVMDDFASLENVDVYVCGVPAMVNAARKDFMQLRDLPGNSFYCDAFVMSSEL</sequence>
<keyword evidence="2" id="KW-0411">Iron-sulfur</keyword>
<dbReference type="PROSITE" id="PS51384">
    <property type="entry name" value="FAD_FR"/>
    <property type="match status" value="1"/>
</dbReference>
<dbReference type="GO" id="GO:0016491">
    <property type="term" value="F:oxidoreductase activity"/>
    <property type="evidence" value="ECO:0007669"/>
    <property type="project" value="InterPro"/>
</dbReference>
<dbReference type="PANTHER" id="PTHR47354">
    <property type="entry name" value="NADH OXIDOREDUCTASE HCR"/>
    <property type="match status" value="1"/>
</dbReference>
<dbReference type="InterPro" id="IPR050415">
    <property type="entry name" value="MRET"/>
</dbReference>
<dbReference type="InterPro" id="IPR017938">
    <property type="entry name" value="Riboflavin_synthase-like_b-brl"/>
</dbReference>
<evidence type="ECO:0000259" key="4">
    <source>
        <dbReference type="PROSITE" id="PS51085"/>
    </source>
</evidence>
<dbReference type="Pfam" id="PF00175">
    <property type="entry name" value="NAD_binding_1"/>
    <property type="match status" value="1"/>
</dbReference>
<evidence type="ECO:0000313" key="6">
    <source>
        <dbReference type="EMBL" id="RIY42441.1"/>
    </source>
</evidence>
<dbReference type="InterPro" id="IPR001433">
    <property type="entry name" value="OxRdtase_FAD/NAD-bd"/>
</dbReference>
<dbReference type="SUPFAM" id="SSF63380">
    <property type="entry name" value="Riboflavin synthase domain-like"/>
    <property type="match status" value="1"/>
</dbReference>
<dbReference type="InterPro" id="IPR036010">
    <property type="entry name" value="2Fe-2S_ferredoxin-like_sf"/>
</dbReference>
<gene>
    <name evidence="6" type="ORF">CJP73_03135</name>
</gene>
<comment type="cofactor">
    <cofactor evidence="1">
        <name>FAD</name>
        <dbReference type="ChEBI" id="CHEBI:57692"/>
    </cofactor>
</comment>
<keyword evidence="2" id="KW-0001">2Fe-2S</keyword>
<evidence type="ECO:0000256" key="2">
    <source>
        <dbReference type="ARBA" id="ARBA00022714"/>
    </source>
</evidence>
<dbReference type="OrthoDB" id="9806195at2"/>
<organism evidence="6 7">
    <name type="scientific">Neopusillimonas maritima</name>
    <dbReference type="NCBI Taxonomy" id="2026239"/>
    <lineage>
        <taxon>Bacteria</taxon>
        <taxon>Pseudomonadati</taxon>
        <taxon>Pseudomonadota</taxon>
        <taxon>Betaproteobacteria</taxon>
        <taxon>Burkholderiales</taxon>
        <taxon>Alcaligenaceae</taxon>
        <taxon>Neopusillimonas</taxon>
    </lineage>
</organism>
<evidence type="ECO:0008006" key="8">
    <source>
        <dbReference type="Google" id="ProtNLM"/>
    </source>
</evidence>
<feature type="domain" description="2Fe-2S ferredoxin-type" evidence="4">
    <location>
        <begin position="1"/>
        <end position="91"/>
    </location>
</feature>
<evidence type="ECO:0000259" key="5">
    <source>
        <dbReference type="PROSITE" id="PS51384"/>
    </source>
</evidence>
<accession>A0A3A1YY71</accession>
<dbReference type="RefSeq" id="WP_114420335.1">
    <property type="nucleotide sequence ID" value="NZ_NQYH01000001.1"/>
</dbReference>
<dbReference type="InterPro" id="IPR001709">
    <property type="entry name" value="Flavoprot_Pyr_Nucl_cyt_Rdtase"/>
</dbReference>
<dbReference type="Pfam" id="PF00111">
    <property type="entry name" value="Fer2"/>
    <property type="match status" value="1"/>
</dbReference>
<dbReference type="Gene3D" id="2.40.30.10">
    <property type="entry name" value="Translation factors"/>
    <property type="match status" value="1"/>
</dbReference>
<dbReference type="EMBL" id="NQYH01000001">
    <property type="protein sequence ID" value="RIY42441.1"/>
    <property type="molecule type" value="Genomic_DNA"/>
</dbReference>
<protein>
    <recommendedName>
        <fullName evidence="8">Flavin oxidoreductase</fullName>
    </recommendedName>
</protein>
<reference evidence="6 7" key="1">
    <citation type="submission" date="2017-08" db="EMBL/GenBank/DDBJ databases">
        <title>Pusillimonas indicus sp. nov., a member of the family Alcaligenaceae isolated from surface seawater.</title>
        <authorList>
            <person name="Li J."/>
        </authorList>
    </citation>
    <scope>NUCLEOTIDE SEQUENCE [LARGE SCALE GENOMIC DNA]</scope>
    <source>
        <strain evidence="6 7">L52-1-41</strain>
    </source>
</reference>
<proteinExistence type="predicted"/>
<dbReference type="InterPro" id="IPR017927">
    <property type="entry name" value="FAD-bd_FR_type"/>
</dbReference>
<evidence type="ECO:0000313" key="7">
    <source>
        <dbReference type="Proteomes" id="UP000266206"/>
    </source>
</evidence>
<dbReference type="InterPro" id="IPR008333">
    <property type="entry name" value="Cbr1-like_FAD-bd_dom"/>
</dbReference>
<dbReference type="SUPFAM" id="SSF54292">
    <property type="entry name" value="2Fe-2S ferredoxin-like"/>
    <property type="match status" value="1"/>
</dbReference>
<comment type="cofactor">
    <cofactor evidence="3">
        <name>[2Fe-2S] cluster</name>
        <dbReference type="ChEBI" id="CHEBI:190135"/>
    </cofactor>
</comment>
<evidence type="ECO:0000256" key="3">
    <source>
        <dbReference type="ARBA" id="ARBA00034078"/>
    </source>
</evidence>
<dbReference type="CDD" id="cd00207">
    <property type="entry name" value="fer2"/>
    <property type="match status" value="1"/>
</dbReference>
<dbReference type="CDD" id="cd06189">
    <property type="entry name" value="flavin_oxioreductase"/>
    <property type="match status" value="1"/>
</dbReference>
<feature type="domain" description="FAD-binding FR-type" evidence="5">
    <location>
        <begin position="98"/>
        <end position="198"/>
    </location>
</feature>
<dbReference type="InterPro" id="IPR012675">
    <property type="entry name" value="Beta-grasp_dom_sf"/>
</dbReference>
<dbReference type="GO" id="GO:0051537">
    <property type="term" value="F:2 iron, 2 sulfur cluster binding"/>
    <property type="evidence" value="ECO:0007669"/>
    <property type="project" value="UniProtKB-KW"/>
</dbReference>
<dbReference type="PROSITE" id="PS00197">
    <property type="entry name" value="2FE2S_FER_1"/>
    <property type="match status" value="1"/>
</dbReference>